<dbReference type="Gene3D" id="3.30.200.20">
    <property type="entry name" value="Phosphorylase Kinase, domain 1"/>
    <property type="match status" value="1"/>
</dbReference>
<gene>
    <name evidence="8" type="ORF">AB3X52_02725</name>
</gene>
<evidence type="ECO:0000259" key="7">
    <source>
        <dbReference type="PROSITE" id="PS50011"/>
    </source>
</evidence>
<sequence length="523" mass="55254">MTTAPRRKVNEGPRIVGDYTLQAPLGEGGMGVVHLARNERTGERVALKILRPQIVGDEEGRARLAREVSSLERVRSRWIAEIVDADPWGPVPYVATRYVPGLSLHDEVAEEGPITGADLTWFARCLAEGVAACHAAGVLHRDVKPSNVIMEGRTPILIDFGLARVADDPKITHTGWLLGTPGYLPPEILHGEPATPATDVHSWAATVAYAATGRAPFGTGPSMAIMDRARRGQFDLAGVPDELRGVLAAALDPEPARRPTLEALLGWLRDPAALPPVASTAPRGSREAPPATLPLSFFHDDPGDGLADGATLVDEDVEETTAPEWTPPPVPVKPGFATLTRRFVLWLGAGLVAGAGLAAYPWITLAVMLVLVWLLRTGSLAASTVSSRRELRGAKWYDGPRLVLGAPWDLVRSVPSTLVLWLWSVGIAVAAVLVCYAVAAPLASTLFVGGAVLGAMLWLGPGGERVRGPLARVVHPLAGGLRRWVVAVLVLLAVGAGCLWSLSSGGPDWAPGTGEPAIASLLH</sequence>
<dbReference type="InterPro" id="IPR017441">
    <property type="entry name" value="Protein_kinase_ATP_BS"/>
</dbReference>
<feature type="transmembrane region" description="Helical" evidence="6">
    <location>
        <begin position="445"/>
        <end position="463"/>
    </location>
</feature>
<evidence type="ECO:0000313" key="8">
    <source>
        <dbReference type="EMBL" id="MEX0426518.1"/>
    </source>
</evidence>
<proteinExistence type="predicted"/>
<evidence type="ECO:0000256" key="2">
    <source>
        <dbReference type="ARBA" id="ARBA00022741"/>
    </source>
</evidence>
<evidence type="ECO:0000256" key="6">
    <source>
        <dbReference type="SAM" id="Phobius"/>
    </source>
</evidence>
<keyword evidence="9" id="KW-1185">Reference proteome</keyword>
<dbReference type="Gene3D" id="1.10.510.10">
    <property type="entry name" value="Transferase(Phosphotransferase) domain 1"/>
    <property type="match status" value="1"/>
</dbReference>
<accession>A0ABV3SUB0</accession>
<dbReference type="InterPro" id="IPR000719">
    <property type="entry name" value="Prot_kinase_dom"/>
</dbReference>
<keyword evidence="3 8" id="KW-0418">Kinase</keyword>
<comment type="caution">
    <text evidence="8">The sequence shown here is derived from an EMBL/GenBank/DDBJ whole genome shotgun (WGS) entry which is preliminary data.</text>
</comment>
<feature type="domain" description="Protein kinase" evidence="7">
    <location>
        <begin position="19"/>
        <end position="273"/>
    </location>
</feature>
<evidence type="ECO:0000256" key="4">
    <source>
        <dbReference type="ARBA" id="ARBA00022840"/>
    </source>
</evidence>
<keyword evidence="6" id="KW-0812">Transmembrane</keyword>
<keyword evidence="2 5" id="KW-0547">Nucleotide-binding</keyword>
<dbReference type="SUPFAM" id="SSF56112">
    <property type="entry name" value="Protein kinase-like (PK-like)"/>
    <property type="match status" value="1"/>
</dbReference>
<dbReference type="SMART" id="SM00220">
    <property type="entry name" value="S_TKc"/>
    <property type="match status" value="1"/>
</dbReference>
<keyword evidence="4 5" id="KW-0067">ATP-binding</keyword>
<keyword evidence="8" id="KW-0723">Serine/threonine-protein kinase</keyword>
<feature type="transmembrane region" description="Helical" evidence="6">
    <location>
        <begin position="484"/>
        <end position="502"/>
    </location>
</feature>
<dbReference type="InterPro" id="IPR011009">
    <property type="entry name" value="Kinase-like_dom_sf"/>
</dbReference>
<dbReference type="PANTHER" id="PTHR43289">
    <property type="entry name" value="MITOGEN-ACTIVATED PROTEIN KINASE KINASE KINASE 20-RELATED"/>
    <property type="match status" value="1"/>
</dbReference>
<evidence type="ECO:0000256" key="3">
    <source>
        <dbReference type="ARBA" id="ARBA00022777"/>
    </source>
</evidence>
<dbReference type="Proteomes" id="UP001556631">
    <property type="component" value="Unassembled WGS sequence"/>
</dbReference>
<protein>
    <submittedName>
        <fullName evidence="8">Serine/threonine protein kinase</fullName>
    </submittedName>
</protein>
<dbReference type="PROSITE" id="PS00107">
    <property type="entry name" value="PROTEIN_KINASE_ATP"/>
    <property type="match status" value="1"/>
</dbReference>
<dbReference type="CDD" id="cd14014">
    <property type="entry name" value="STKc_PknB_like"/>
    <property type="match status" value="1"/>
</dbReference>
<feature type="transmembrane region" description="Helical" evidence="6">
    <location>
        <begin position="418"/>
        <end position="439"/>
    </location>
</feature>
<reference evidence="8 9" key="1">
    <citation type="submission" date="2024-07" db="EMBL/GenBank/DDBJ databases">
        <authorList>
            <person name="Lee S."/>
            <person name="Kang M."/>
        </authorList>
    </citation>
    <scope>NUCLEOTIDE SEQUENCE [LARGE SCALE GENOMIC DNA]</scope>
    <source>
        <strain evidence="8 9">DS6</strain>
    </source>
</reference>
<organism evidence="8 9">
    <name type="scientific">Nocardioides eburneus</name>
    <dbReference type="NCBI Taxonomy" id="3231482"/>
    <lineage>
        <taxon>Bacteria</taxon>
        <taxon>Bacillati</taxon>
        <taxon>Actinomycetota</taxon>
        <taxon>Actinomycetes</taxon>
        <taxon>Propionibacteriales</taxon>
        <taxon>Nocardioidaceae</taxon>
        <taxon>Nocardioides</taxon>
    </lineage>
</organism>
<keyword evidence="6" id="KW-0472">Membrane</keyword>
<dbReference type="PANTHER" id="PTHR43289:SF34">
    <property type="entry name" value="SERINE_THREONINE-PROTEIN KINASE YBDM-RELATED"/>
    <property type="match status" value="1"/>
</dbReference>
<dbReference type="PROSITE" id="PS50011">
    <property type="entry name" value="PROTEIN_KINASE_DOM"/>
    <property type="match status" value="1"/>
</dbReference>
<feature type="binding site" evidence="5">
    <location>
        <position position="48"/>
    </location>
    <ligand>
        <name>ATP</name>
        <dbReference type="ChEBI" id="CHEBI:30616"/>
    </ligand>
</feature>
<dbReference type="GO" id="GO:0004674">
    <property type="term" value="F:protein serine/threonine kinase activity"/>
    <property type="evidence" value="ECO:0007669"/>
    <property type="project" value="UniProtKB-KW"/>
</dbReference>
<keyword evidence="1" id="KW-0808">Transferase</keyword>
<name>A0ABV3SUB0_9ACTN</name>
<dbReference type="InterPro" id="IPR008271">
    <property type="entry name" value="Ser/Thr_kinase_AS"/>
</dbReference>
<dbReference type="PROSITE" id="PS00108">
    <property type="entry name" value="PROTEIN_KINASE_ST"/>
    <property type="match status" value="1"/>
</dbReference>
<evidence type="ECO:0000256" key="5">
    <source>
        <dbReference type="PROSITE-ProRule" id="PRU10141"/>
    </source>
</evidence>
<evidence type="ECO:0000256" key="1">
    <source>
        <dbReference type="ARBA" id="ARBA00022679"/>
    </source>
</evidence>
<feature type="transmembrane region" description="Helical" evidence="6">
    <location>
        <begin position="343"/>
        <end position="360"/>
    </location>
</feature>
<evidence type="ECO:0000313" key="9">
    <source>
        <dbReference type="Proteomes" id="UP001556631"/>
    </source>
</evidence>
<dbReference type="EMBL" id="JBFPJR010000003">
    <property type="protein sequence ID" value="MEX0426518.1"/>
    <property type="molecule type" value="Genomic_DNA"/>
</dbReference>
<dbReference type="RefSeq" id="WP_367991239.1">
    <property type="nucleotide sequence ID" value="NZ_JBFPJR010000003.1"/>
</dbReference>
<keyword evidence="6" id="KW-1133">Transmembrane helix</keyword>
<dbReference type="Pfam" id="PF00069">
    <property type="entry name" value="Pkinase"/>
    <property type="match status" value="1"/>
</dbReference>